<dbReference type="Proteomes" id="UP001152320">
    <property type="component" value="Chromosome 4"/>
</dbReference>
<dbReference type="EMBL" id="JAIZAY010000004">
    <property type="protein sequence ID" value="KAJ8042573.1"/>
    <property type="molecule type" value="Genomic_DNA"/>
</dbReference>
<name>A0A9Q1CBD5_HOLLE</name>
<feature type="region of interest" description="Disordered" evidence="1">
    <location>
        <begin position="31"/>
        <end position="92"/>
    </location>
</feature>
<keyword evidence="3" id="KW-1185">Reference proteome</keyword>
<evidence type="ECO:0000256" key="1">
    <source>
        <dbReference type="SAM" id="MobiDB-lite"/>
    </source>
</evidence>
<comment type="caution">
    <text evidence="2">The sequence shown here is derived from an EMBL/GenBank/DDBJ whole genome shotgun (WGS) entry which is preliminary data.</text>
</comment>
<dbReference type="OrthoDB" id="10047773at2759"/>
<sequence>MDFEKLLAMGQAMNLQGTDLWAFVKDREAKAEKDKKRDERQKEREHQKELKESELEIEEKRAQRQLEQTSHEDGSLSSAYKQIRPTLPHFNDGKDDMDAYLRRFERFAQIAGWDQSEWAGMISTLLTG</sequence>
<feature type="compositionally biased region" description="Basic and acidic residues" evidence="1">
    <location>
        <begin position="31"/>
        <end position="74"/>
    </location>
</feature>
<protein>
    <submittedName>
        <fullName evidence="2">Uncharacterized protein</fullName>
    </submittedName>
</protein>
<organism evidence="2 3">
    <name type="scientific">Holothuria leucospilota</name>
    <name type="common">Black long sea cucumber</name>
    <name type="synonym">Mertensiothuria leucospilota</name>
    <dbReference type="NCBI Taxonomy" id="206669"/>
    <lineage>
        <taxon>Eukaryota</taxon>
        <taxon>Metazoa</taxon>
        <taxon>Echinodermata</taxon>
        <taxon>Eleutherozoa</taxon>
        <taxon>Echinozoa</taxon>
        <taxon>Holothuroidea</taxon>
        <taxon>Aspidochirotacea</taxon>
        <taxon>Aspidochirotida</taxon>
        <taxon>Holothuriidae</taxon>
        <taxon>Holothuria</taxon>
    </lineage>
</organism>
<dbReference type="AlphaFoldDB" id="A0A9Q1CBD5"/>
<evidence type="ECO:0000313" key="2">
    <source>
        <dbReference type="EMBL" id="KAJ8042573.1"/>
    </source>
</evidence>
<dbReference type="PANTHER" id="PTHR46888">
    <property type="entry name" value="ZINC KNUCKLE DOMAINCONTAINING PROTEIN-RELATED"/>
    <property type="match status" value="1"/>
</dbReference>
<dbReference type="PANTHER" id="PTHR46888:SF1">
    <property type="entry name" value="RIBONUCLEASE H"/>
    <property type="match status" value="1"/>
</dbReference>
<proteinExistence type="predicted"/>
<gene>
    <name evidence="2" type="ORF">HOLleu_09354</name>
</gene>
<reference evidence="2" key="1">
    <citation type="submission" date="2021-10" db="EMBL/GenBank/DDBJ databases">
        <title>Tropical sea cucumber genome reveals ecological adaptation and Cuvierian tubules defense mechanism.</title>
        <authorList>
            <person name="Chen T."/>
        </authorList>
    </citation>
    <scope>NUCLEOTIDE SEQUENCE</scope>
    <source>
        <strain evidence="2">Nanhai2018</strain>
        <tissue evidence="2">Muscle</tissue>
    </source>
</reference>
<accession>A0A9Q1CBD5</accession>
<evidence type="ECO:0000313" key="3">
    <source>
        <dbReference type="Proteomes" id="UP001152320"/>
    </source>
</evidence>